<evidence type="ECO:0000313" key="2">
    <source>
        <dbReference type="Proteomes" id="UP000728185"/>
    </source>
</evidence>
<sequence>MLSVAVNEQLLDKMIPATVNAKVDALTDRKLQTHLELVRLLSLITVGRSSLEQNEVHNWLELTDLVRLMSHPSLQLPLVNGMIYERAIVCCHLRSAYVAYLEINFINTKTHHNQIYVSGSAVWKFWNQIARELDEVNEHKTVD</sequence>
<dbReference type="AlphaFoldDB" id="A0A8E0RU89"/>
<dbReference type="OrthoDB" id="10579695at2759"/>
<reference evidence="1" key="1">
    <citation type="submission" date="2019-05" db="EMBL/GenBank/DDBJ databases">
        <title>Annotation for the trematode Fasciolopsis buski.</title>
        <authorList>
            <person name="Choi Y.-J."/>
        </authorList>
    </citation>
    <scope>NUCLEOTIDE SEQUENCE</scope>
    <source>
        <strain evidence="1">HT</strain>
        <tissue evidence="1">Whole worm</tissue>
    </source>
</reference>
<gene>
    <name evidence="1" type="ORF">FBUS_00870</name>
</gene>
<dbReference type="Proteomes" id="UP000728185">
    <property type="component" value="Unassembled WGS sequence"/>
</dbReference>
<organism evidence="1 2">
    <name type="scientific">Fasciolopsis buskii</name>
    <dbReference type="NCBI Taxonomy" id="27845"/>
    <lineage>
        <taxon>Eukaryota</taxon>
        <taxon>Metazoa</taxon>
        <taxon>Spiralia</taxon>
        <taxon>Lophotrochozoa</taxon>
        <taxon>Platyhelminthes</taxon>
        <taxon>Trematoda</taxon>
        <taxon>Digenea</taxon>
        <taxon>Plagiorchiida</taxon>
        <taxon>Echinostomata</taxon>
        <taxon>Echinostomatoidea</taxon>
        <taxon>Fasciolidae</taxon>
        <taxon>Fasciolopsis</taxon>
    </lineage>
</organism>
<dbReference type="EMBL" id="LUCM01004720">
    <property type="protein sequence ID" value="KAA0193921.1"/>
    <property type="molecule type" value="Genomic_DNA"/>
</dbReference>
<keyword evidence="2" id="KW-1185">Reference proteome</keyword>
<accession>A0A8E0RU89</accession>
<comment type="caution">
    <text evidence="1">The sequence shown here is derived from an EMBL/GenBank/DDBJ whole genome shotgun (WGS) entry which is preliminary data.</text>
</comment>
<proteinExistence type="predicted"/>
<protein>
    <submittedName>
        <fullName evidence="1">Uncharacterized protein</fullName>
    </submittedName>
</protein>
<name>A0A8E0RU89_9TREM</name>
<evidence type="ECO:0000313" key="1">
    <source>
        <dbReference type="EMBL" id="KAA0193921.1"/>
    </source>
</evidence>